<evidence type="ECO:0000313" key="2">
    <source>
        <dbReference type="EMBL" id="KAG2259826.1"/>
    </source>
</evidence>
<dbReference type="AlphaFoldDB" id="A0A8X7PXD4"/>
<gene>
    <name evidence="2" type="ORF">Bca52824_079120</name>
</gene>
<dbReference type="Gene3D" id="3.90.70.10">
    <property type="entry name" value="Cysteine proteinases"/>
    <property type="match status" value="1"/>
</dbReference>
<proteinExistence type="predicted"/>
<dbReference type="SUPFAM" id="SSF54001">
    <property type="entry name" value="Cysteine proteinases"/>
    <property type="match status" value="1"/>
</dbReference>
<sequence length="373" mass="42020">MVLIIRLSRWPYSAAADWYPLSPQPIGILPLYTIAMSSQRRQRRQAQRKRARERYRRMNTWRKQQPSFLCPVMSQKKSTCYAIAFVRQLEFHLKLHNRMPHDQHPSIQDFINLIPKHYLDADGELIVDAARVLSIFVKKGILLERDCPLTERIDGTVSEETKDCTRYYAKKVTKHMLHPGRSRMATQKKYELFHADLIEKLKGGVVAVGVSVYPSYSNLKHKVGVSCLRTTATQPEPRASHWGWGKALREGFGLRCLWISQLGWRFPFVLNLTGSLFLPFLADESGGVRTPRTRGGEAVAAVRVSSCSHRRRRLWQRGARGAAPLMVTGGGSGGPRHPRHEKSPESGSGGCGVNGGGSILPRSFPPTEISLCL</sequence>
<comment type="caution">
    <text evidence="2">The sequence shown here is derived from an EMBL/GenBank/DDBJ whole genome shotgun (WGS) entry which is preliminary data.</text>
</comment>
<keyword evidence="3" id="KW-1185">Reference proteome</keyword>
<evidence type="ECO:0000256" key="1">
    <source>
        <dbReference type="SAM" id="MobiDB-lite"/>
    </source>
</evidence>
<dbReference type="InterPro" id="IPR038765">
    <property type="entry name" value="Papain-like_cys_pep_sf"/>
</dbReference>
<protein>
    <submittedName>
        <fullName evidence="2">Uncharacterized protein</fullName>
    </submittedName>
</protein>
<organism evidence="2 3">
    <name type="scientific">Brassica carinata</name>
    <name type="common">Ethiopian mustard</name>
    <name type="synonym">Abyssinian cabbage</name>
    <dbReference type="NCBI Taxonomy" id="52824"/>
    <lineage>
        <taxon>Eukaryota</taxon>
        <taxon>Viridiplantae</taxon>
        <taxon>Streptophyta</taxon>
        <taxon>Embryophyta</taxon>
        <taxon>Tracheophyta</taxon>
        <taxon>Spermatophyta</taxon>
        <taxon>Magnoliopsida</taxon>
        <taxon>eudicotyledons</taxon>
        <taxon>Gunneridae</taxon>
        <taxon>Pentapetalae</taxon>
        <taxon>rosids</taxon>
        <taxon>malvids</taxon>
        <taxon>Brassicales</taxon>
        <taxon>Brassicaceae</taxon>
        <taxon>Brassiceae</taxon>
        <taxon>Brassica</taxon>
    </lineage>
</organism>
<dbReference type="EMBL" id="JAAMPC010000015">
    <property type="protein sequence ID" value="KAG2259826.1"/>
    <property type="molecule type" value="Genomic_DNA"/>
</dbReference>
<accession>A0A8X7PXD4</accession>
<evidence type="ECO:0000313" key="3">
    <source>
        <dbReference type="Proteomes" id="UP000886595"/>
    </source>
</evidence>
<feature type="region of interest" description="Disordered" evidence="1">
    <location>
        <begin position="323"/>
        <end position="362"/>
    </location>
</feature>
<dbReference type="Proteomes" id="UP000886595">
    <property type="component" value="Unassembled WGS sequence"/>
</dbReference>
<name>A0A8X7PXD4_BRACI</name>
<dbReference type="OrthoDB" id="1106996at2759"/>
<feature type="compositionally biased region" description="Gly residues" evidence="1">
    <location>
        <begin position="347"/>
        <end position="358"/>
    </location>
</feature>
<reference evidence="2 3" key="1">
    <citation type="submission" date="2020-02" db="EMBL/GenBank/DDBJ databases">
        <authorList>
            <person name="Ma Q."/>
            <person name="Huang Y."/>
            <person name="Song X."/>
            <person name="Pei D."/>
        </authorList>
    </citation>
    <scope>NUCLEOTIDE SEQUENCE [LARGE SCALE GENOMIC DNA]</scope>
    <source>
        <strain evidence="2">Sxm20200214</strain>
        <tissue evidence="2">Leaf</tissue>
    </source>
</reference>